<dbReference type="Gene3D" id="3.30.2310.20">
    <property type="entry name" value="RelE-like"/>
    <property type="match status" value="1"/>
</dbReference>
<dbReference type="EMBL" id="QOQW01000007">
    <property type="protein sequence ID" value="RCK80200.1"/>
    <property type="molecule type" value="Genomic_DNA"/>
</dbReference>
<organism evidence="2 3">
    <name type="scientific">Candidatus Ozemobacter sibiricus</name>
    <dbReference type="NCBI Taxonomy" id="2268124"/>
    <lineage>
        <taxon>Bacteria</taxon>
        <taxon>Candidatus Ozemobacteria</taxon>
        <taxon>Candidatus Ozemobacterales</taxon>
        <taxon>Candidatus Ozemobacteraceae</taxon>
        <taxon>Candidatus Ozemobacter</taxon>
    </lineage>
</organism>
<accession>A0A367ZQ86</accession>
<evidence type="ECO:0000313" key="2">
    <source>
        <dbReference type="EMBL" id="RCK80200.1"/>
    </source>
</evidence>
<proteinExistence type="predicted"/>
<dbReference type="AlphaFoldDB" id="A0A367ZQ86"/>
<comment type="caution">
    <text evidence="2">The sequence shown here is derived from an EMBL/GenBank/DDBJ whole genome shotgun (WGS) entry which is preliminary data.</text>
</comment>
<evidence type="ECO:0000256" key="1">
    <source>
        <dbReference type="ARBA" id="ARBA00022649"/>
    </source>
</evidence>
<dbReference type="Pfam" id="PF05016">
    <property type="entry name" value="ParE_toxin"/>
    <property type="match status" value="1"/>
</dbReference>
<dbReference type="Proteomes" id="UP000252355">
    <property type="component" value="Unassembled WGS sequence"/>
</dbReference>
<evidence type="ECO:0008006" key="4">
    <source>
        <dbReference type="Google" id="ProtNLM"/>
    </source>
</evidence>
<sequence>MFCLRLVEMSEEIGRFPEAGRVVPEVNKPEVRERIVGAYRMVYRIGTAAVEIVAISHGARLLRI</sequence>
<keyword evidence="1" id="KW-1277">Toxin-antitoxin system</keyword>
<evidence type="ECO:0000313" key="3">
    <source>
        <dbReference type="Proteomes" id="UP000252355"/>
    </source>
</evidence>
<reference evidence="2 3" key="1">
    <citation type="submission" date="2018-05" db="EMBL/GenBank/DDBJ databases">
        <title>A metagenomic window into the 2 km-deep terrestrial subsurface aquifer revealed taxonomically and functionally diverse microbial community comprising novel uncultured bacterial lineages.</title>
        <authorList>
            <person name="Kadnikov V.V."/>
            <person name="Mardanov A.V."/>
            <person name="Beletsky A.V."/>
            <person name="Banks D."/>
            <person name="Pimenov N.V."/>
            <person name="Frank Y.A."/>
            <person name="Karnachuk O.V."/>
            <person name="Ravin N.V."/>
        </authorList>
    </citation>
    <scope>NUCLEOTIDE SEQUENCE [LARGE SCALE GENOMIC DNA]</scope>
    <source>
        <strain evidence="2">BY5</strain>
    </source>
</reference>
<gene>
    <name evidence="2" type="ORF">OZSIB_3382</name>
</gene>
<protein>
    <recommendedName>
        <fullName evidence="4">Death on curing protein, Doc toxin</fullName>
    </recommendedName>
</protein>
<dbReference type="InterPro" id="IPR007712">
    <property type="entry name" value="RelE/ParE_toxin"/>
</dbReference>
<name>A0A367ZQ86_9BACT</name>
<dbReference type="InterPro" id="IPR035093">
    <property type="entry name" value="RelE/ParE_toxin_dom_sf"/>
</dbReference>